<sequence>MVAIIRQANGRRHIEQLQPRFSRCDNADIEVPEECSCGNFTTQPAGDVTVSLPSSSQQLETTEASQMFQPGGLNVQENHLIDLIFKD</sequence>
<reference evidence="1" key="1">
    <citation type="journal article" date="2023" name="G3 (Bethesda)">
        <title>A reference genome for the long-term kleptoplast-retaining sea slug Elysia crispata morphotype clarki.</title>
        <authorList>
            <person name="Eastman K.E."/>
            <person name="Pendleton A.L."/>
            <person name="Shaikh M.A."/>
            <person name="Suttiyut T."/>
            <person name="Ogas R."/>
            <person name="Tomko P."/>
            <person name="Gavelis G."/>
            <person name="Widhalm J.R."/>
            <person name="Wisecaver J.H."/>
        </authorList>
    </citation>
    <scope>NUCLEOTIDE SEQUENCE</scope>
    <source>
        <strain evidence="1">ECLA1</strain>
    </source>
</reference>
<gene>
    <name evidence="1" type="ORF">RRG08_036062</name>
</gene>
<name>A0AAE1AKU0_9GAST</name>
<organism evidence="1 2">
    <name type="scientific">Elysia crispata</name>
    <name type="common">lettuce slug</name>
    <dbReference type="NCBI Taxonomy" id="231223"/>
    <lineage>
        <taxon>Eukaryota</taxon>
        <taxon>Metazoa</taxon>
        <taxon>Spiralia</taxon>
        <taxon>Lophotrochozoa</taxon>
        <taxon>Mollusca</taxon>
        <taxon>Gastropoda</taxon>
        <taxon>Heterobranchia</taxon>
        <taxon>Euthyneura</taxon>
        <taxon>Panpulmonata</taxon>
        <taxon>Sacoglossa</taxon>
        <taxon>Placobranchoidea</taxon>
        <taxon>Plakobranchidae</taxon>
        <taxon>Elysia</taxon>
    </lineage>
</organism>
<evidence type="ECO:0000313" key="1">
    <source>
        <dbReference type="EMBL" id="KAK3789769.1"/>
    </source>
</evidence>
<accession>A0AAE1AKU0</accession>
<dbReference type="EMBL" id="JAWDGP010001628">
    <property type="protein sequence ID" value="KAK3789769.1"/>
    <property type="molecule type" value="Genomic_DNA"/>
</dbReference>
<evidence type="ECO:0000313" key="2">
    <source>
        <dbReference type="Proteomes" id="UP001283361"/>
    </source>
</evidence>
<dbReference type="AlphaFoldDB" id="A0AAE1AKU0"/>
<dbReference type="Proteomes" id="UP001283361">
    <property type="component" value="Unassembled WGS sequence"/>
</dbReference>
<keyword evidence="2" id="KW-1185">Reference proteome</keyword>
<proteinExistence type="predicted"/>
<comment type="caution">
    <text evidence="1">The sequence shown here is derived from an EMBL/GenBank/DDBJ whole genome shotgun (WGS) entry which is preliminary data.</text>
</comment>
<protein>
    <submittedName>
        <fullName evidence="1">Uncharacterized protein</fullName>
    </submittedName>
</protein>